<reference evidence="1 2" key="2">
    <citation type="submission" date="2018-11" db="EMBL/GenBank/DDBJ databases">
        <authorList>
            <consortium name="Pathogen Informatics"/>
        </authorList>
    </citation>
    <scope>NUCLEOTIDE SEQUENCE [LARGE SCALE GENOMIC DNA]</scope>
</reference>
<dbReference type="STRING" id="60517.A0A0R3W0A5"/>
<organism evidence="3">
    <name type="scientific">Taenia asiatica</name>
    <name type="common">Asian tapeworm</name>
    <dbReference type="NCBI Taxonomy" id="60517"/>
    <lineage>
        <taxon>Eukaryota</taxon>
        <taxon>Metazoa</taxon>
        <taxon>Spiralia</taxon>
        <taxon>Lophotrochozoa</taxon>
        <taxon>Platyhelminthes</taxon>
        <taxon>Cestoda</taxon>
        <taxon>Eucestoda</taxon>
        <taxon>Cyclophyllidea</taxon>
        <taxon>Taeniidae</taxon>
        <taxon>Taenia</taxon>
    </lineage>
</organism>
<evidence type="ECO:0000313" key="3">
    <source>
        <dbReference type="WBParaSite" id="TASK_0000309901-mRNA-1"/>
    </source>
</evidence>
<dbReference type="EMBL" id="UYRS01005705">
    <property type="protein sequence ID" value="VDK27213.1"/>
    <property type="molecule type" value="Genomic_DNA"/>
</dbReference>
<sequence>MRLGGVKGPTATAGTAHVATLVAASSWFDSDETFGLNTEE</sequence>
<protein>
    <submittedName>
        <fullName evidence="3">Transposase</fullName>
    </submittedName>
</protein>
<evidence type="ECO:0000313" key="2">
    <source>
        <dbReference type="Proteomes" id="UP000282613"/>
    </source>
</evidence>
<proteinExistence type="predicted"/>
<keyword evidence="2" id="KW-1185">Reference proteome</keyword>
<dbReference type="WBParaSite" id="TASK_0000309901-mRNA-1">
    <property type="protein sequence ID" value="TASK_0000309901-mRNA-1"/>
    <property type="gene ID" value="TASK_0000309901"/>
</dbReference>
<accession>A0A0R3W0A5</accession>
<gene>
    <name evidence="1" type="ORF">TASK_LOCUS3100</name>
</gene>
<dbReference type="AlphaFoldDB" id="A0A0R3W0A5"/>
<evidence type="ECO:0000313" key="1">
    <source>
        <dbReference type="EMBL" id="VDK27213.1"/>
    </source>
</evidence>
<name>A0A0R3W0A5_TAEAS</name>
<dbReference type="Proteomes" id="UP000282613">
    <property type="component" value="Unassembled WGS sequence"/>
</dbReference>
<reference evidence="3" key="1">
    <citation type="submission" date="2017-02" db="UniProtKB">
        <authorList>
            <consortium name="WormBaseParasite"/>
        </authorList>
    </citation>
    <scope>IDENTIFICATION</scope>
</reference>